<feature type="transmembrane region" description="Helical" evidence="9">
    <location>
        <begin position="239"/>
        <end position="258"/>
    </location>
</feature>
<feature type="transmembrane region" description="Helical" evidence="9">
    <location>
        <begin position="115"/>
        <end position="132"/>
    </location>
</feature>
<keyword evidence="11" id="KW-1185">Reference proteome</keyword>
<keyword evidence="8 9" id="KW-0472">Membrane</keyword>
<evidence type="ECO:0000256" key="6">
    <source>
        <dbReference type="ARBA" id="ARBA00022692"/>
    </source>
</evidence>
<dbReference type="UniPathway" id="UPA00079"/>
<dbReference type="AlphaFoldDB" id="A0A2N5X824"/>
<evidence type="ECO:0000313" key="10">
    <source>
        <dbReference type="EMBL" id="PLW70640.1"/>
    </source>
</evidence>
<dbReference type="InterPro" id="IPR044878">
    <property type="entry name" value="UbiA_sf"/>
</dbReference>
<feature type="transmembrane region" description="Helical" evidence="9">
    <location>
        <begin position="138"/>
        <end position="155"/>
    </location>
</feature>
<dbReference type="InterPro" id="IPR000537">
    <property type="entry name" value="UbiA_prenyltransferase"/>
</dbReference>
<dbReference type="Gene3D" id="1.10.357.140">
    <property type="entry name" value="UbiA prenyltransferase"/>
    <property type="match status" value="1"/>
</dbReference>
<keyword evidence="5 10" id="KW-0808">Transferase</keyword>
<evidence type="ECO:0000256" key="5">
    <source>
        <dbReference type="ARBA" id="ARBA00022679"/>
    </source>
</evidence>
<dbReference type="GO" id="GO:0009234">
    <property type="term" value="P:menaquinone biosynthetic process"/>
    <property type="evidence" value="ECO:0007669"/>
    <property type="project" value="UniProtKB-UniPathway"/>
</dbReference>
<keyword evidence="4" id="KW-1003">Cell membrane</keyword>
<reference evidence="10 11" key="1">
    <citation type="submission" date="2018-01" db="EMBL/GenBank/DDBJ databases">
        <title>The draft genome sequence of Halioglobus lutimaris HF004.</title>
        <authorList>
            <person name="Du Z.-J."/>
            <person name="Shi M.-J."/>
        </authorList>
    </citation>
    <scope>NUCLEOTIDE SEQUENCE [LARGE SCALE GENOMIC DNA]</scope>
    <source>
        <strain evidence="10 11">HF004</strain>
    </source>
</reference>
<evidence type="ECO:0000256" key="1">
    <source>
        <dbReference type="ARBA" id="ARBA00004141"/>
    </source>
</evidence>
<evidence type="ECO:0000256" key="8">
    <source>
        <dbReference type="ARBA" id="ARBA00023136"/>
    </source>
</evidence>
<dbReference type="InterPro" id="IPR026046">
    <property type="entry name" value="UBIAD1"/>
</dbReference>
<dbReference type="Proteomes" id="UP000235005">
    <property type="component" value="Unassembled WGS sequence"/>
</dbReference>
<evidence type="ECO:0000256" key="4">
    <source>
        <dbReference type="ARBA" id="ARBA00022475"/>
    </source>
</evidence>
<evidence type="ECO:0000256" key="7">
    <source>
        <dbReference type="ARBA" id="ARBA00022989"/>
    </source>
</evidence>
<feature type="transmembrane region" description="Helical" evidence="9">
    <location>
        <begin position="264"/>
        <end position="282"/>
    </location>
</feature>
<accession>A0A2N5X824</accession>
<dbReference type="GO" id="GO:0016020">
    <property type="term" value="C:membrane"/>
    <property type="evidence" value="ECO:0007669"/>
    <property type="project" value="UniProtKB-SubCell"/>
</dbReference>
<dbReference type="OrthoDB" id="3344514at2"/>
<dbReference type="CDD" id="cd13962">
    <property type="entry name" value="PT_UbiA_UBIAD1"/>
    <property type="match status" value="1"/>
</dbReference>
<name>A0A2N5X824_9GAMM</name>
<dbReference type="GO" id="GO:0042371">
    <property type="term" value="P:vitamin K biosynthetic process"/>
    <property type="evidence" value="ECO:0007669"/>
    <property type="project" value="TreeGrafter"/>
</dbReference>
<feature type="transmembrane region" description="Helical" evidence="9">
    <location>
        <begin position="190"/>
        <end position="210"/>
    </location>
</feature>
<evidence type="ECO:0000256" key="9">
    <source>
        <dbReference type="SAM" id="Phobius"/>
    </source>
</evidence>
<evidence type="ECO:0000256" key="2">
    <source>
        <dbReference type="ARBA" id="ARBA00004863"/>
    </source>
</evidence>
<evidence type="ECO:0000256" key="3">
    <source>
        <dbReference type="ARBA" id="ARBA00022428"/>
    </source>
</evidence>
<dbReference type="EMBL" id="PKUS01000001">
    <property type="protein sequence ID" value="PLW70640.1"/>
    <property type="molecule type" value="Genomic_DNA"/>
</dbReference>
<dbReference type="Pfam" id="PF01040">
    <property type="entry name" value="UbiA"/>
    <property type="match status" value="1"/>
</dbReference>
<keyword evidence="7 9" id="KW-1133">Transmembrane helix</keyword>
<keyword evidence="3" id="KW-0474">Menaquinone biosynthesis</keyword>
<dbReference type="PANTHER" id="PTHR13929:SF0">
    <property type="entry name" value="UBIA PRENYLTRANSFERASE DOMAIN-CONTAINING PROTEIN 1"/>
    <property type="match status" value="1"/>
</dbReference>
<feature type="transmembrane region" description="Helical" evidence="9">
    <location>
        <begin position="167"/>
        <end position="184"/>
    </location>
</feature>
<comment type="subcellular location">
    <subcellularLocation>
        <location evidence="1">Membrane</location>
        <topology evidence="1">Multi-pass membrane protein</topology>
    </subcellularLocation>
</comment>
<comment type="caution">
    <text evidence="10">The sequence shown here is derived from an EMBL/GenBank/DDBJ whole genome shotgun (WGS) entry which is preliminary data.</text>
</comment>
<comment type="pathway">
    <text evidence="2">Quinol/quinone metabolism; menaquinone biosynthesis.</text>
</comment>
<evidence type="ECO:0000313" key="11">
    <source>
        <dbReference type="Proteomes" id="UP000235005"/>
    </source>
</evidence>
<gene>
    <name evidence="10" type="ORF">C0039_00460</name>
</gene>
<feature type="transmembrane region" description="Helical" evidence="9">
    <location>
        <begin position="294"/>
        <end position="315"/>
    </location>
</feature>
<proteinExistence type="predicted"/>
<organism evidence="10 11">
    <name type="scientific">Pseudohalioglobus lutimaris</name>
    <dbReference type="NCBI Taxonomy" id="1737061"/>
    <lineage>
        <taxon>Bacteria</taxon>
        <taxon>Pseudomonadati</taxon>
        <taxon>Pseudomonadota</taxon>
        <taxon>Gammaproteobacteria</taxon>
        <taxon>Cellvibrionales</taxon>
        <taxon>Halieaceae</taxon>
        <taxon>Pseudohalioglobus</taxon>
    </lineage>
</organism>
<dbReference type="PANTHER" id="PTHR13929">
    <property type="entry name" value="1,4-DIHYDROXY-2-NAPHTHOATE OCTAPRENYLTRANSFERASE"/>
    <property type="match status" value="1"/>
</dbReference>
<dbReference type="GO" id="GO:0004659">
    <property type="term" value="F:prenyltransferase activity"/>
    <property type="evidence" value="ECO:0007669"/>
    <property type="project" value="InterPro"/>
</dbReference>
<keyword evidence="6 9" id="KW-0812">Transmembrane</keyword>
<dbReference type="PIRSF" id="PIRSF005355">
    <property type="entry name" value="UBIAD1"/>
    <property type="match status" value="1"/>
</dbReference>
<protein>
    <submittedName>
        <fullName evidence="10">1,4-dihydroxy-2-naphthoate octaprenyltransferase</fullName>
    </submittedName>
</protein>
<sequence>MGPRRLTLYGGPVSATLFWQGFWRLADPKISLASFAGLWLGACSAAAYSNLHWGWLALTILGVFCVEVAKNASGEIVDYDSGTDLAINETERTPFSGGKRVLVDGLLTREQTAGISRLFFLAAVSIGLVLVFLIDYRILFFGLAGMALAWFYHAAPVRLAYRGLGEAAVALAYGPLVVCGTYFVQTSTLSAPLVHVSCALGLHVAGFLWINEFPDSRADKAAGKRHLVVRLGTDRAANAYVVLLASAYCWLAFASLAFPGATGYLWGLVGLPLASFSAWRLLQRTNDIPALVPAQAASLGGFVMMALGAGTGYLLSTPGT</sequence>